<sequence length="49" mass="5695">PLSQEYNKQGLLLAIPMDISSYPTCTRDYGFRNEKEEKQKEKYLLGPTT</sequence>
<keyword evidence="2" id="KW-1185">Reference proteome</keyword>
<dbReference type="EMBL" id="CAJVPS010055303">
    <property type="protein sequence ID" value="CAG8775392.1"/>
    <property type="molecule type" value="Genomic_DNA"/>
</dbReference>
<accession>A0A9N9NVB0</accession>
<reference evidence="1" key="1">
    <citation type="submission" date="2021-06" db="EMBL/GenBank/DDBJ databases">
        <authorList>
            <person name="Kallberg Y."/>
            <person name="Tangrot J."/>
            <person name="Rosling A."/>
        </authorList>
    </citation>
    <scope>NUCLEOTIDE SEQUENCE</scope>
    <source>
        <strain evidence="1">FL130A</strain>
    </source>
</reference>
<protein>
    <submittedName>
        <fullName evidence="1">675_t:CDS:1</fullName>
    </submittedName>
</protein>
<dbReference type="Proteomes" id="UP000789508">
    <property type="component" value="Unassembled WGS sequence"/>
</dbReference>
<proteinExistence type="predicted"/>
<evidence type="ECO:0000313" key="2">
    <source>
        <dbReference type="Proteomes" id="UP000789508"/>
    </source>
</evidence>
<organism evidence="1 2">
    <name type="scientific">Ambispora leptoticha</name>
    <dbReference type="NCBI Taxonomy" id="144679"/>
    <lineage>
        <taxon>Eukaryota</taxon>
        <taxon>Fungi</taxon>
        <taxon>Fungi incertae sedis</taxon>
        <taxon>Mucoromycota</taxon>
        <taxon>Glomeromycotina</taxon>
        <taxon>Glomeromycetes</taxon>
        <taxon>Archaeosporales</taxon>
        <taxon>Ambisporaceae</taxon>
        <taxon>Ambispora</taxon>
    </lineage>
</organism>
<name>A0A9N9NVB0_9GLOM</name>
<feature type="non-terminal residue" evidence="1">
    <location>
        <position position="1"/>
    </location>
</feature>
<evidence type="ECO:0000313" key="1">
    <source>
        <dbReference type="EMBL" id="CAG8775392.1"/>
    </source>
</evidence>
<dbReference type="AlphaFoldDB" id="A0A9N9NVB0"/>
<gene>
    <name evidence="1" type="ORF">ALEPTO_LOCUS14371</name>
</gene>
<comment type="caution">
    <text evidence="1">The sequence shown here is derived from an EMBL/GenBank/DDBJ whole genome shotgun (WGS) entry which is preliminary data.</text>
</comment>